<evidence type="ECO:0008006" key="3">
    <source>
        <dbReference type="Google" id="ProtNLM"/>
    </source>
</evidence>
<proteinExistence type="predicted"/>
<reference evidence="1 2" key="1">
    <citation type="submission" date="2013-06" db="EMBL/GenBank/DDBJ databases">
        <title>Whole genome shotgun sequence of Bacillus selenatarsenatis SF-1.</title>
        <authorList>
            <person name="Kuroda M."/>
            <person name="Sei K."/>
            <person name="Yamashita M."/>
            <person name="Ike M."/>
        </authorList>
    </citation>
    <scope>NUCLEOTIDE SEQUENCE [LARGE SCALE GENOMIC DNA]</scope>
    <source>
        <strain evidence="1 2">SF-1</strain>
    </source>
</reference>
<keyword evidence="2" id="KW-1185">Reference proteome</keyword>
<dbReference type="RefSeq" id="WP_041967625.1">
    <property type="nucleotide sequence ID" value="NZ_BASE01000103.1"/>
</dbReference>
<accession>A0A0A8XCY5</accession>
<dbReference type="OrthoDB" id="2353056at2"/>
<comment type="caution">
    <text evidence="1">The sequence shown here is derived from an EMBL/GenBank/DDBJ whole genome shotgun (WGS) entry which is preliminary data.</text>
</comment>
<dbReference type="EMBL" id="BASE01000103">
    <property type="protein sequence ID" value="GAM16011.1"/>
    <property type="molecule type" value="Genomic_DNA"/>
</dbReference>
<evidence type="ECO:0000313" key="1">
    <source>
        <dbReference type="EMBL" id="GAM16011.1"/>
    </source>
</evidence>
<gene>
    <name evidence="1" type="ORF">SAMD00020551_4182</name>
</gene>
<sequence length="134" mass="14926">MSLLKSITGRYEKFSGTSENNRDEQLKTRYYKTNFNQMFQTVEGLLKADPSLKITSVSKDHGEISAELKGKLPAFLTATVITTKAFETAVDLHISTEKFSLAGINPALKQELVKIYEKLDSTHSFIGSGKYGNQ</sequence>
<name>A0A0A8XCY5_MESS1</name>
<dbReference type="AlphaFoldDB" id="A0A0A8XCY5"/>
<protein>
    <recommendedName>
        <fullName evidence="3">Cytosolic protein</fullName>
    </recommendedName>
</protein>
<organism evidence="1 2">
    <name type="scientific">Mesobacillus selenatarsenatis (strain DSM 18680 / JCM 14380 / FERM P-15431 / SF-1)</name>
    <dbReference type="NCBI Taxonomy" id="1321606"/>
    <lineage>
        <taxon>Bacteria</taxon>
        <taxon>Bacillati</taxon>
        <taxon>Bacillota</taxon>
        <taxon>Bacilli</taxon>
        <taxon>Bacillales</taxon>
        <taxon>Bacillaceae</taxon>
        <taxon>Mesobacillus</taxon>
    </lineage>
</organism>
<dbReference type="Proteomes" id="UP000031014">
    <property type="component" value="Unassembled WGS sequence"/>
</dbReference>
<evidence type="ECO:0000313" key="2">
    <source>
        <dbReference type="Proteomes" id="UP000031014"/>
    </source>
</evidence>
<dbReference type="STRING" id="1321606.SAMD00020551_4182"/>